<name>W2SFV2_NECAM</name>
<keyword evidence="2" id="KW-1185">Reference proteome</keyword>
<evidence type="ECO:0000313" key="1">
    <source>
        <dbReference type="EMBL" id="ETN68408.1"/>
    </source>
</evidence>
<dbReference type="OrthoDB" id="10521947at2759"/>
<dbReference type="KEGG" id="nai:NECAME_15836"/>
<organism evidence="1 2">
    <name type="scientific">Necator americanus</name>
    <name type="common">Human hookworm</name>
    <dbReference type="NCBI Taxonomy" id="51031"/>
    <lineage>
        <taxon>Eukaryota</taxon>
        <taxon>Metazoa</taxon>
        <taxon>Ecdysozoa</taxon>
        <taxon>Nematoda</taxon>
        <taxon>Chromadorea</taxon>
        <taxon>Rhabditida</taxon>
        <taxon>Rhabditina</taxon>
        <taxon>Rhabditomorpha</taxon>
        <taxon>Strongyloidea</taxon>
        <taxon>Ancylostomatidae</taxon>
        <taxon>Bunostominae</taxon>
        <taxon>Necator</taxon>
    </lineage>
</organism>
<dbReference type="AlphaFoldDB" id="W2SFV2"/>
<proteinExistence type="predicted"/>
<gene>
    <name evidence="1" type="ORF">NECAME_15836</name>
</gene>
<reference evidence="2" key="1">
    <citation type="journal article" date="2014" name="Nat. Genet.">
        <title>Genome of the human hookworm Necator americanus.</title>
        <authorList>
            <person name="Tang Y.T."/>
            <person name="Gao X."/>
            <person name="Rosa B.A."/>
            <person name="Abubucker S."/>
            <person name="Hallsworth-Pepin K."/>
            <person name="Martin J."/>
            <person name="Tyagi R."/>
            <person name="Heizer E."/>
            <person name="Zhang X."/>
            <person name="Bhonagiri-Palsikar V."/>
            <person name="Minx P."/>
            <person name="Warren W.C."/>
            <person name="Wang Q."/>
            <person name="Zhan B."/>
            <person name="Hotez P.J."/>
            <person name="Sternberg P.W."/>
            <person name="Dougall A."/>
            <person name="Gaze S.T."/>
            <person name="Mulvenna J."/>
            <person name="Sotillo J."/>
            <person name="Ranganathan S."/>
            <person name="Rabelo E.M."/>
            <person name="Wilson R.K."/>
            <person name="Felgner P.L."/>
            <person name="Bethony J."/>
            <person name="Hawdon J.M."/>
            <person name="Gasser R.B."/>
            <person name="Loukas A."/>
            <person name="Mitreva M."/>
        </authorList>
    </citation>
    <scope>NUCLEOTIDE SEQUENCE [LARGE SCALE GENOMIC DNA]</scope>
</reference>
<evidence type="ECO:0000313" key="2">
    <source>
        <dbReference type="Proteomes" id="UP000053676"/>
    </source>
</evidence>
<sequence>MVLRAEKKSGKDQLPLFCGSNLTLIRTTNRASCKLNREEHDDRTAEVLAKRRLGFDAIRKRWHNLYLNSLCLQCRIEEAINRFQCIVSELYGFFLHLRAEI</sequence>
<accession>W2SFV2</accession>
<dbReference type="Proteomes" id="UP000053676">
    <property type="component" value="Unassembled WGS sequence"/>
</dbReference>
<protein>
    <submittedName>
        <fullName evidence="1">Uncharacterized protein</fullName>
    </submittedName>
</protein>
<dbReference type="EMBL" id="KI669271">
    <property type="protein sequence ID" value="ETN68408.1"/>
    <property type="molecule type" value="Genomic_DNA"/>
</dbReference>